<gene>
    <name evidence="1" type="ORF">Cgig2_004440</name>
</gene>
<proteinExistence type="predicted"/>
<name>A0A9Q1JUQ3_9CARY</name>
<protein>
    <submittedName>
        <fullName evidence="1">Uncharacterized protein</fullName>
    </submittedName>
</protein>
<dbReference type="AlphaFoldDB" id="A0A9Q1JUQ3"/>
<accession>A0A9Q1JUQ3</accession>
<sequence>MSKNLKFRNDFKDAGIFPVNRLSESKSFSKFGKYVRKLKSPENLFEERSSSRRRVSLDTCEGTWPEKRLFLRLRTSINYLLGKLVNKLVVGEGQLTELGELADNRREKTAELLGVVSETGVPDERRVLTADAQVTLDGLEGIVVGTVEIEGSMREKYEREKEEWREVEFRGVELHWRS</sequence>
<dbReference type="Proteomes" id="UP001153076">
    <property type="component" value="Unassembled WGS sequence"/>
</dbReference>
<keyword evidence="2" id="KW-1185">Reference proteome</keyword>
<comment type="caution">
    <text evidence="1">The sequence shown here is derived from an EMBL/GenBank/DDBJ whole genome shotgun (WGS) entry which is preliminary data.</text>
</comment>
<reference evidence="1" key="1">
    <citation type="submission" date="2022-04" db="EMBL/GenBank/DDBJ databases">
        <title>Carnegiea gigantea Genome sequencing and assembly v2.</title>
        <authorList>
            <person name="Copetti D."/>
            <person name="Sanderson M.J."/>
            <person name="Burquez A."/>
            <person name="Wojciechowski M.F."/>
        </authorList>
    </citation>
    <scope>NUCLEOTIDE SEQUENCE</scope>
    <source>
        <strain evidence="1">SGP5-SGP5p</strain>
        <tissue evidence="1">Aerial part</tissue>
    </source>
</reference>
<organism evidence="1 2">
    <name type="scientific">Carnegiea gigantea</name>
    <dbReference type="NCBI Taxonomy" id="171969"/>
    <lineage>
        <taxon>Eukaryota</taxon>
        <taxon>Viridiplantae</taxon>
        <taxon>Streptophyta</taxon>
        <taxon>Embryophyta</taxon>
        <taxon>Tracheophyta</taxon>
        <taxon>Spermatophyta</taxon>
        <taxon>Magnoliopsida</taxon>
        <taxon>eudicotyledons</taxon>
        <taxon>Gunneridae</taxon>
        <taxon>Pentapetalae</taxon>
        <taxon>Caryophyllales</taxon>
        <taxon>Cactineae</taxon>
        <taxon>Cactaceae</taxon>
        <taxon>Cactoideae</taxon>
        <taxon>Echinocereeae</taxon>
        <taxon>Carnegiea</taxon>
    </lineage>
</organism>
<dbReference type="EMBL" id="JAKOGI010000689">
    <property type="protein sequence ID" value="KAJ8431408.1"/>
    <property type="molecule type" value="Genomic_DNA"/>
</dbReference>
<evidence type="ECO:0000313" key="1">
    <source>
        <dbReference type="EMBL" id="KAJ8431408.1"/>
    </source>
</evidence>
<evidence type="ECO:0000313" key="2">
    <source>
        <dbReference type="Proteomes" id="UP001153076"/>
    </source>
</evidence>